<reference evidence="2" key="1">
    <citation type="submission" date="2022-01" db="EMBL/GenBank/DDBJ databases">
        <authorList>
            <person name="King R."/>
        </authorList>
    </citation>
    <scope>NUCLEOTIDE SEQUENCE</scope>
</reference>
<accession>A0A9P0MUT9</accession>
<sequence>MQTNLLQKCCNIAENWFCHTCVKSVSKNHATTAAELSEGSNTSLLAEVKKIAEDIKEVKISLGKQSDLAFENNERLRKIEELALKQEKIIENLVSENKTLKSQIIILEYKLNQAEQAQLANNVEIRGITVNPDKTTEGLVCSIGAALGVKLYVEDLNFEERKRSRREDPRPPPIVVRFVRQTLRDEIIRLRKEYGSDSQS</sequence>
<dbReference type="EMBL" id="OV725082">
    <property type="protein sequence ID" value="CAH1405864.1"/>
    <property type="molecule type" value="Genomic_DNA"/>
</dbReference>
<evidence type="ECO:0000313" key="2">
    <source>
        <dbReference type="EMBL" id="CAH1405864.1"/>
    </source>
</evidence>
<protein>
    <submittedName>
        <fullName evidence="2">Uncharacterized protein</fullName>
    </submittedName>
</protein>
<feature type="coiled-coil region" evidence="1">
    <location>
        <begin position="76"/>
        <end position="117"/>
    </location>
</feature>
<dbReference type="AlphaFoldDB" id="A0A9P0MUT9"/>
<dbReference type="OrthoDB" id="6630015at2759"/>
<evidence type="ECO:0000313" key="3">
    <source>
        <dbReference type="Proteomes" id="UP001152798"/>
    </source>
</evidence>
<name>A0A9P0MUT9_NEZVI</name>
<gene>
    <name evidence="2" type="ORF">NEZAVI_LOCUS13941</name>
</gene>
<evidence type="ECO:0000256" key="1">
    <source>
        <dbReference type="SAM" id="Coils"/>
    </source>
</evidence>
<keyword evidence="3" id="KW-1185">Reference proteome</keyword>
<dbReference type="Proteomes" id="UP001152798">
    <property type="component" value="Chromosome 6"/>
</dbReference>
<keyword evidence="1" id="KW-0175">Coiled coil</keyword>
<proteinExistence type="predicted"/>
<organism evidence="2 3">
    <name type="scientific">Nezara viridula</name>
    <name type="common">Southern green stink bug</name>
    <name type="synonym">Cimex viridulus</name>
    <dbReference type="NCBI Taxonomy" id="85310"/>
    <lineage>
        <taxon>Eukaryota</taxon>
        <taxon>Metazoa</taxon>
        <taxon>Ecdysozoa</taxon>
        <taxon>Arthropoda</taxon>
        <taxon>Hexapoda</taxon>
        <taxon>Insecta</taxon>
        <taxon>Pterygota</taxon>
        <taxon>Neoptera</taxon>
        <taxon>Paraneoptera</taxon>
        <taxon>Hemiptera</taxon>
        <taxon>Heteroptera</taxon>
        <taxon>Panheteroptera</taxon>
        <taxon>Pentatomomorpha</taxon>
        <taxon>Pentatomoidea</taxon>
        <taxon>Pentatomidae</taxon>
        <taxon>Pentatominae</taxon>
        <taxon>Nezara</taxon>
    </lineage>
</organism>